<dbReference type="InterPro" id="IPR038718">
    <property type="entry name" value="SNF2-like_sf"/>
</dbReference>
<dbReference type="GO" id="GO:0140658">
    <property type="term" value="F:ATP-dependent chromatin remodeler activity"/>
    <property type="evidence" value="ECO:0007669"/>
    <property type="project" value="TreeGrafter"/>
</dbReference>
<dbReference type="VEuPathDB" id="MicrosporidiaDB:NAPIS_ORF01423"/>
<sequence length="616" mass="72764">MNSSTEEFESSSETNSTSSEEKIVRRRGRPRKWETNQARHPQRQNNVIYNSPLGYHYKTPQTNHVLYVNPLVQRGFYNTFNEPHNQTINYNIPPVNFYHNSHNQSIFNSQQRQSYVRPQSVVRPKKEERTVYLPEKRQKRAASLLTKTSDNILNENMGSDEDLKYEEEDSIEKLLSYDKETDKYYVKFRHMSYIHCNYVSRSEIVKTKGGAIKVKRFRPTTETFDPDFIKVERVLHEDFKNGKVYVIKWKKLPYELSTEEKSEDAVKCENFEEELKKYRERKKIRTMRYPLEWRPPRELQIKFDESPEFKNGNKLRAYQLEGLNWLLNRWYYKVSCIMADEMGLGKTVQSVVFVNSLFSKFDYVGPILVVAPLSTIVHWEREFLAWTNLRVLIYHGSISGRNTIAAYEFFLKTNNSNIRLFDVLITTYEMIMSGFDHLSQFNWAVGIFDEAHRLKNSTSRATNTLRNYNFGHKVLLSGTPLQNNIKELWSLLNFINPNEFSDSITFLNEHKLENSADVEKLQALLRPLMLRRMKEDVEKTIPMKEETIIEVELTMIQKRYYRAILEKNLDFLTKGCKDAAPNLLNAMMELRKCCIHPYLIKGAEEKLLGILLREKT</sequence>
<dbReference type="Gene3D" id="3.40.50.10810">
    <property type="entry name" value="Tandem AAA-ATPase domain"/>
    <property type="match status" value="1"/>
</dbReference>
<dbReference type="EMBL" id="KE647187">
    <property type="protein sequence ID" value="EQB61016.1"/>
    <property type="molecule type" value="Genomic_DNA"/>
</dbReference>
<comment type="subcellular location">
    <subcellularLocation>
        <location evidence="1">Nucleus</location>
    </subcellularLocation>
</comment>
<organism evidence="7 8">
    <name type="scientific">Vairimorpha apis BRL 01</name>
    <dbReference type="NCBI Taxonomy" id="1037528"/>
    <lineage>
        <taxon>Eukaryota</taxon>
        <taxon>Fungi</taxon>
        <taxon>Fungi incertae sedis</taxon>
        <taxon>Microsporidia</taxon>
        <taxon>Nosematidae</taxon>
        <taxon>Vairimorpha</taxon>
    </lineage>
</organism>
<keyword evidence="7" id="KW-0347">Helicase</keyword>
<dbReference type="PANTHER" id="PTHR45623:SF11">
    <property type="entry name" value="KISMET, ISOFORM C"/>
    <property type="match status" value="1"/>
</dbReference>
<dbReference type="SUPFAM" id="SSF54160">
    <property type="entry name" value="Chromo domain-like"/>
    <property type="match status" value="1"/>
</dbReference>
<feature type="domain" description="Helicase ATP-binding" evidence="6">
    <location>
        <begin position="327"/>
        <end position="498"/>
    </location>
</feature>
<evidence type="ECO:0000256" key="3">
    <source>
        <dbReference type="ARBA" id="ARBA00022840"/>
    </source>
</evidence>
<dbReference type="Pfam" id="PF00385">
    <property type="entry name" value="Chromo"/>
    <property type="match status" value="1"/>
</dbReference>
<dbReference type="GO" id="GO:0003677">
    <property type="term" value="F:DNA binding"/>
    <property type="evidence" value="ECO:0007669"/>
    <property type="project" value="UniProtKB-KW"/>
</dbReference>
<evidence type="ECO:0000256" key="4">
    <source>
        <dbReference type="ARBA" id="ARBA00023242"/>
    </source>
</evidence>
<dbReference type="InterPro" id="IPR000330">
    <property type="entry name" value="SNF2_N"/>
</dbReference>
<dbReference type="GO" id="GO:0000785">
    <property type="term" value="C:chromatin"/>
    <property type="evidence" value="ECO:0007669"/>
    <property type="project" value="TreeGrafter"/>
</dbReference>
<dbReference type="GO" id="GO:0004386">
    <property type="term" value="F:helicase activity"/>
    <property type="evidence" value="ECO:0007669"/>
    <property type="project" value="UniProtKB-KW"/>
</dbReference>
<dbReference type="SMART" id="SM00487">
    <property type="entry name" value="DEXDc"/>
    <property type="match status" value="1"/>
</dbReference>
<dbReference type="GO" id="GO:0010468">
    <property type="term" value="P:regulation of gene expression"/>
    <property type="evidence" value="ECO:0007669"/>
    <property type="project" value="TreeGrafter"/>
</dbReference>
<evidence type="ECO:0000313" key="8">
    <source>
        <dbReference type="Proteomes" id="UP000053780"/>
    </source>
</evidence>
<dbReference type="GO" id="GO:0005524">
    <property type="term" value="F:ATP binding"/>
    <property type="evidence" value="ECO:0007669"/>
    <property type="project" value="UniProtKB-KW"/>
</dbReference>
<gene>
    <name evidence="7" type="ORF">NAPIS_ORF01423</name>
</gene>
<dbReference type="InterPro" id="IPR014001">
    <property type="entry name" value="Helicase_ATP-bd"/>
</dbReference>
<dbReference type="HOGENOM" id="CLU_443503_0_0_1"/>
<keyword evidence="8" id="KW-1185">Reference proteome</keyword>
<evidence type="ECO:0000256" key="1">
    <source>
        <dbReference type="ARBA" id="ARBA00004123"/>
    </source>
</evidence>
<keyword evidence="7" id="KW-0238">DNA-binding</keyword>
<dbReference type="SUPFAM" id="SSF52540">
    <property type="entry name" value="P-loop containing nucleoside triphosphate hydrolases"/>
    <property type="match status" value="2"/>
</dbReference>
<dbReference type="Gene3D" id="3.40.50.300">
    <property type="entry name" value="P-loop containing nucleotide triphosphate hydrolases"/>
    <property type="match status" value="1"/>
</dbReference>
<feature type="compositionally biased region" description="Acidic residues" evidence="5">
    <location>
        <begin position="1"/>
        <end position="10"/>
    </location>
</feature>
<dbReference type="InterPro" id="IPR027417">
    <property type="entry name" value="P-loop_NTPase"/>
</dbReference>
<evidence type="ECO:0000259" key="6">
    <source>
        <dbReference type="PROSITE" id="PS51192"/>
    </source>
</evidence>
<reference evidence="7 8" key="1">
    <citation type="journal article" date="2013" name="BMC Genomics">
        <title>Genome sequencing and comparative genomics of honey bee microsporidia, Nosema apis reveal novel insights into host-parasite interactions.</title>
        <authorList>
            <person name="Chen Yp."/>
            <person name="Pettis J.S."/>
            <person name="Zhao Y."/>
            <person name="Liu X."/>
            <person name="Tallon L.J."/>
            <person name="Sadzewicz L.D."/>
            <person name="Li R."/>
            <person name="Zheng H."/>
            <person name="Huang S."/>
            <person name="Zhang X."/>
            <person name="Hamilton M.C."/>
            <person name="Pernal S.F."/>
            <person name="Melathopoulos A.P."/>
            <person name="Yan X."/>
            <person name="Evans J.D."/>
        </authorList>
    </citation>
    <scope>NUCLEOTIDE SEQUENCE [LARGE SCALE GENOMIC DNA]</scope>
    <source>
        <strain evidence="7 8">BRL 01</strain>
    </source>
</reference>
<name>T0MCV8_9MICR</name>
<evidence type="ECO:0000313" key="7">
    <source>
        <dbReference type="EMBL" id="EQB61016.1"/>
    </source>
</evidence>
<protein>
    <submittedName>
        <fullName evidence="7">Helicase dna-binding protein</fullName>
    </submittedName>
</protein>
<dbReference type="GO" id="GO:0042393">
    <property type="term" value="F:histone binding"/>
    <property type="evidence" value="ECO:0007669"/>
    <property type="project" value="TreeGrafter"/>
</dbReference>
<dbReference type="Proteomes" id="UP000053780">
    <property type="component" value="Unassembled WGS sequence"/>
</dbReference>
<dbReference type="GO" id="GO:0005634">
    <property type="term" value="C:nucleus"/>
    <property type="evidence" value="ECO:0007669"/>
    <property type="project" value="UniProtKB-SubCell"/>
</dbReference>
<dbReference type="OrthoDB" id="5857104at2759"/>
<dbReference type="PROSITE" id="PS51192">
    <property type="entry name" value="HELICASE_ATP_BIND_1"/>
    <property type="match status" value="1"/>
</dbReference>
<dbReference type="GO" id="GO:0003682">
    <property type="term" value="F:chromatin binding"/>
    <property type="evidence" value="ECO:0007669"/>
    <property type="project" value="TreeGrafter"/>
</dbReference>
<dbReference type="SMART" id="SM00298">
    <property type="entry name" value="CHROMO"/>
    <property type="match status" value="2"/>
</dbReference>
<keyword evidence="4" id="KW-0539">Nucleus</keyword>
<keyword evidence="2" id="KW-0547">Nucleotide-binding</keyword>
<dbReference type="InterPro" id="IPR000953">
    <property type="entry name" value="Chromo/chromo_shadow_dom"/>
</dbReference>
<dbReference type="GO" id="GO:0016887">
    <property type="term" value="F:ATP hydrolysis activity"/>
    <property type="evidence" value="ECO:0007669"/>
    <property type="project" value="TreeGrafter"/>
</dbReference>
<dbReference type="Pfam" id="PF00176">
    <property type="entry name" value="SNF2-rel_dom"/>
    <property type="match status" value="1"/>
</dbReference>
<dbReference type="PANTHER" id="PTHR45623">
    <property type="entry name" value="CHROMODOMAIN-HELICASE-DNA-BINDING PROTEIN 3-RELATED-RELATED"/>
    <property type="match status" value="1"/>
</dbReference>
<dbReference type="AlphaFoldDB" id="T0MCV8"/>
<keyword evidence="7" id="KW-0378">Hydrolase</keyword>
<dbReference type="InterPro" id="IPR016197">
    <property type="entry name" value="Chromo-like_dom_sf"/>
</dbReference>
<feature type="region of interest" description="Disordered" evidence="5">
    <location>
        <begin position="1"/>
        <end position="43"/>
    </location>
</feature>
<dbReference type="Gene3D" id="2.40.50.40">
    <property type="match status" value="2"/>
</dbReference>
<evidence type="ECO:0000256" key="5">
    <source>
        <dbReference type="SAM" id="MobiDB-lite"/>
    </source>
</evidence>
<proteinExistence type="predicted"/>
<accession>T0MCV8</accession>
<keyword evidence="3" id="KW-0067">ATP-binding</keyword>
<dbReference type="InterPro" id="IPR023780">
    <property type="entry name" value="Chromo_domain"/>
</dbReference>
<evidence type="ECO:0000256" key="2">
    <source>
        <dbReference type="ARBA" id="ARBA00022741"/>
    </source>
</evidence>